<proteinExistence type="predicted"/>
<dbReference type="GO" id="GO:0016020">
    <property type="term" value="C:membrane"/>
    <property type="evidence" value="ECO:0007669"/>
    <property type="project" value="UniProtKB-SubCell"/>
</dbReference>
<evidence type="ECO:0000256" key="6">
    <source>
        <dbReference type="SAM" id="MobiDB-lite"/>
    </source>
</evidence>
<accession>A0A157MEQ1</accession>
<keyword evidence="3 7" id="KW-1133">Transmembrane helix</keyword>
<dbReference type="Gene3D" id="2.40.30.170">
    <property type="match status" value="1"/>
</dbReference>
<evidence type="ECO:0000313" key="10">
    <source>
        <dbReference type="EMBL" id="SAI07270.1"/>
    </source>
</evidence>
<evidence type="ECO:0000256" key="2">
    <source>
        <dbReference type="ARBA" id="ARBA00022692"/>
    </source>
</evidence>
<dbReference type="PANTHER" id="PTHR30386:SF26">
    <property type="entry name" value="TRANSPORT PROTEIN COMB"/>
    <property type="match status" value="1"/>
</dbReference>
<keyword evidence="5" id="KW-0175">Coiled coil</keyword>
<evidence type="ECO:0000256" key="1">
    <source>
        <dbReference type="ARBA" id="ARBA00004167"/>
    </source>
</evidence>
<feature type="domain" description="p-hydroxybenzoic acid efflux pump subunit AaeA-like beta-barrel" evidence="9">
    <location>
        <begin position="308"/>
        <end position="392"/>
    </location>
</feature>
<evidence type="ECO:0000256" key="3">
    <source>
        <dbReference type="ARBA" id="ARBA00022989"/>
    </source>
</evidence>
<dbReference type="InterPro" id="IPR050739">
    <property type="entry name" value="MFP"/>
</dbReference>
<dbReference type="EMBL" id="FKBS01000012">
    <property type="protein sequence ID" value="SAI07270.1"/>
    <property type="molecule type" value="Genomic_DNA"/>
</dbReference>
<dbReference type="Gene3D" id="2.40.50.100">
    <property type="match status" value="1"/>
</dbReference>
<dbReference type="Gene3D" id="1.10.287.470">
    <property type="entry name" value="Helix hairpin bin"/>
    <property type="match status" value="2"/>
</dbReference>
<keyword evidence="2 7" id="KW-0812">Transmembrane</keyword>
<dbReference type="Pfam" id="PF25917">
    <property type="entry name" value="BSH_RND"/>
    <property type="match status" value="1"/>
</dbReference>
<evidence type="ECO:0000256" key="4">
    <source>
        <dbReference type="ARBA" id="ARBA00023136"/>
    </source>
</evidence>
<name>A0A157MEQ1_9BORD</name>
<feature type="transmembrane region" description="Helical" evidence="7">
    <location>
        <begin position="64"/>
        <end position="84"/>
    </location>
</feature>
<dbReference type="AlphaFoldDB" id="A0A157MEQ1"/>
<gene>
    <name evidence="10" type="primary">emrA_1</name>
    <name evidence="10" type="ORF">SAMEA1982600_01204</name>
</gene>
<evidence type="ECO:0000256" key="5">
    <source>
        <dbReference type="SAM" id="Coils"/>
    </source>
</evidence>
<evidence type="ECO:0000313" key="11">
    <source>
        <dbReference type="Proteomes" id="UP000077037"/>
    </source>
</evidence>
<feature type="compositionally biased region" description="Low complexity" evidence="6">
    <location>
        <begin position="38"/>
        <end position="52"/>
    </location>
</feature>
<dbReference type="PANTHER" id="PTHR30386">
    <property type="entry name" value="MEMBRANE FUSION SUBUNIT OF EMRAB-TOLC MULTIDRUG EFFLUX PUMP"/>
    <property type="match status" value="1"/>
</dbReference>
<dbReference type="InterPro" id="IPR058634">
    <property type="entry name" value="AaeA-lik-b-barrel"/>
</dbReference>
<keyword evidence="4 7" id="KW-0472">Membrane</keyword>
<feature type="domain" description="Multidrug resistance protein MdtA-like barrel-sandwich hybrid" evidence="8">
    <location>
        <begin position="100"/>
        <end position="302"/>
    </location>
</feature>
<evidence type="ECO:0000256" key="7">
    <source>
        <dbReference type="SAM" id="Phobius"/>
    </source>
</evidence>
<protein>
    <submittedName>
        <fullName evidence="10">Multidrug resistance protein A</fullName>
    </submittedName>
</protein>
<feature type="compositionally biased region" description="Polar residues" evidence="6">
    <location>
        <begin position="13"/>
        <end position="25"/>
    </location>
</feature>
<dbReference type="InterPro" id="IPR058625">
    <property type="entry name" value="MdtA-like_BSH"/>
</dbReference>
<dbReference type="Pfam" id="PF25963">
    <property type="entry name" value="Beta-barrel_AAEA"/>
    <property type="match status" value="1"/>
</dbReference>
<evidence type="ECO:0000259" key="9">
    <source>
        <dbReference type="Pfam" id="PF25963"/>
    </source>
</evidence>
<dbReference type="Proteomes" id="UP000077037">
    <property type="component" value="Unassembled WGS sequence"/>
</dbReference>
<sequence length="401" mass="43434">MPTESAGPASESRPMSSGQATSGQGPSKPASDPTRESGPAAHGDAQQGDGAPAGPPKRPGRKPLFILIAVVLVIALVALVWWFLTRNQESTDDAFTEGDTVSMAAQVGGYVQELRVQDNAYVHKGDLLVRIDPRDYGTRRDSARAQQGLAAAQYEQAKVQLALAQTQYPAQLEQARAQEAQAQAALRRAQQSYQRQRRVDARATTQESIDAANAQLRDAQAAVQSAQAQVRIASQSQLQIDQARTVVEQRARQLDQARAQTAQAELDLSRTELRAPEDGWVTRRNVQLGTLVQPGSALFSLVTPQRWIQANFKESQLARMNPGDKVEIAIDAYPDLQLSGHVQSIQQGTGSRFSAFPAENATGNFVKIVQRVPVKIVIDSGWDPKQPLPLGLSVVPTVTVQ</sequence>
<evidence type="ECO:0000259" key="8">
    <source>
        <dbReference type="Pfam" id="PF25917"/>
    </source>
</evidence>
<reference evidence="10 11" key="1">
    <citation type="submission" date="2016-03" db="EMBL/GenBank/DDBJ databases">
        <authorList>
            <consortium name="Pathogen Informatics"/>
        </authorList>
    </citation>
    <scope>NUCLEOTIDE SEQUENCE [LARGE SCALE GENOMIC DNA]</scope>
    <source>
        <strain evidence="10 11">NCTC13364</strain>
    </source>
</reference>
<feature type="region of interest" description="Disordered" evidence="6">
    <location>
        <begin position="1"/>
        <end position="57"/>
    </location>
</feature>
<comment type="subcellular location">
    <subcellularLocation>
        <location evidence="1">Membrane</location>
        <topology evidence="1">Single-pass membrane protein</topology>
    </subcellularLocation>
</comment>
<dbReference type="SUPFAM" id="SSF111369">
    <property type="entry name" value="HlyD-like secretion proteins"/>
    <property type="match status" value="2"/>
</dbReference>
<organism evidence="10 11">
    <name type="scientific">Bordetella ansorpii</name>
    <dbReference type="NCBI Taxonomy" id="288768"/>
    <lineage>
        <taxon>Bacteria</taxon>
        <taxon>Pseudomonadati</taxon>
        <taxon>Pseudomonadota</taxon>
        <taxon>Betaproteobacteria</taxon>
        <taxon>Burkholderiales</taxon>
        <taxon>Alcaligenaceae</taxon>
        <taxon>Bordetella</taxon>
    </lineage>
</organism>
<feature type="coiled-coil region" evidence="5">
    <location>
        <begin position="172"/>
        <end position="274"/>
    </location>
</feature>